<feature type="transmembrane region" description="Helical" evidence="7">
    <location>
        <begin position="178"/>
        <end position="206"/>
    </location>
</feature>
<evidence type="ECO:0000256" key="1">
    <source>
        <dbReference type="ARBA" id="ARBA00004370"/>
    </source>
</evidence>
<dbReference type="GO" id="GO:0006865">
    <property type="term" value="P:amino acid transport"/>
    <property type="evidence" value="ECO:0007669"/>
    <property type="project" value="UniProtKB-KW"/>
</dbReference>
<keyword evidence="5 7" id="KW-1133">Transmembrane helix</keyword>
<keyword evidence="10" id="KW-1185">Reference proteome</keyword>
<evidence type="ECO:0000256" key="7">
    <source>
        <dbReference type="SAM" id="Phobius"/>
    </source>
</evidence>
<reference evidence="9 10" key="1">
    <citation type="submission" date="2020-10" db="EMBL/GenBank/DDBJ databases">
        <title>The Coptis chinensis genome and diversification of protoberbering-type alkaloids.</title>
        <authorList>
            <person name="Wang B."/>
            <person name="Shu S."/>
            <person name="Song C."/>
            <person name="Liu Y."/>
        </authorList>
    </citation>
    <scope>NUCLEOTIDE SEQUENCE [LARGE SCALE GENOMIC DNA]</scope>
    <source>
        <strain evidence="9">HL-2020</strain>
        <tissue evidence="9">Leaf</tissue>
    </source>
</reference>
<evidence type="ECO:0000256" key="5">
    <source>
        <dbReference type="ARBA" id="ARBA00022989"/>
    </source>
</evidence>
<dbReference type="OrthoDB" id="40134at2759"/>
<accession>A0A835IQI0</accession>
<protein>
    <recommendedName>
        <fullName evidence="8">Amino acid transporter transmembrane domain-containing protein</fullName>
    </recommendedName>
</protein>
<feature type="transmembrane region" description="Helical" evidence="7">
    <location>
        <begin position="277"/>
        <end position="297"/>
    </location>
</feature>
<dbReference type="PANTHER" id="PTHR48017">
    <property type="entry name" value="OS05G0424000 PROTEIN-RELATED"/>
    <property type="match status" value="1"/>
</dbReference>
<keyword evidence="2" id="KW-0813">Transport</keyword>
<evidence type="ECO:0000313" key="10">
    <source>
        <dbReference type="Proteomes" id="UP000631114"/>
    </source>
</evidence>
<dbReference type="AlphaFoldDB" id="A0A835IQI0"/>
<feature type="transmembrane region" description="Helical" evidence="7">
    <location>
        <begin position="393"/>
        <end position="413"/>
    </location>
</feature>
<evidence type="ECO:0000259" key="8">
    <source>
        <dbReference type="Pfam" id="PF01490"/>
    </source>
</evidence>
<keyword evidence="6 7" id="KW-0472">Membrane</keyword>
<keyword evidence="4" id="KW-0029">Amino-acid transport</keyword>
<dbReference type="GO" id="GO:0016020">
    <property type="term" value="C:membrane"/>
    <property type="evidence" value="ECO:0007669"/>
    <property type="project" value="UniProtKB-SubCell"/>
</dbReference>
<feature type="transmembrane region" description="Helical" evidence="7">
    <location>
        <begin position="420"/>
        <end position="442"/>
    </location>
</feature>
<evidence type="ECO:0000256" key="4">
    <source>
        <dbReference type="ARBA" id="ARBA00022970"/>
    </source>
</evidence>
<comment type="subcellular location">
    <subcellularLocation>
        <location evidence="1">Membrane</location>
    </subcellularLocation>
</comment>
<dbReference type="Proteomes" id="UP000631114">
    <property type="component" value="Unassembled WGS sequence"/>
</dbReference>
<dbReference type="Pfam" id="PF01490">
    <property type="entry name" value="Aa_trans"/>
    <property type="match status" value="1"/>
</dbReference>
<gene>
    <name evidence="9" type="ORF">IFM89_025974</name>
</gene>
<feature type="domain" description="Amino acid transporter transmembrane" evidence="8">
    <location>
        <begin position="199"/>
        <end position="445"/>
    </location>
</feature>
<name>A0A835IQI0_9MAGN</name>
<dbReference type="InterPro" id="IPR013057">
    <property type="entry name" value="AA_transpt_TM"/>
</dbReference>
<comment type="caution">
    <text evidence="9">The sequence shown here is derived from an EMBL/GenBank/DDBJ whole genome shotgun (WGS) entry which is preliminary data.</text>
</comment>
<organism evidence="9 10">
    <name type="scientific">Coptis chinensis</name>
    <dbReference type="NCBI Taxonomy" id="261450"/>
    <lineage>
        <taxon>Eukaryota</taxon>
        <taxon>Viridiplantae</taxon>
        <taxon>Streptophyta</taxon>
        <taxon>Embryophyta</taxon>
        <taxon>Tracheophyta</taxon>
        <taxon>Spermatophyta</taxon>
        <taxon>Magnoliopsida</taxon>
        <taxon>Ranunculales</taxon>
        <taxon>Ranunculaceae</taxon>
        <taxon>Coptidoideae</taxon>
        <taxon>Coptis</taxon>
    </lineage>
</organism>
<dbReference type="EMBL" id="JADFTS010000002">
    <property type="protein sequence ID" value="KAF9621679.1"/>
    <property type="molecule type" value="Genomic_DNA"/>
</dbReference>
<evidence type="ECO:0000256" key="2">
    <source>
        <dbReference type="ARBA" id="ARBA00022448"/>
    </source>
</evidence>
<feature type="transmembrane region" description="Helical" evidence="7">
    <location>
        <begin position="321"/>
        <end position="346"/>
    </location>
</feature>
<keyword evidence="3 7" id="KW-0812">Transmembrane</keyword>
<feature type="transmembrane region" description="Helical" evidence="7">
    <location>
        <begin position="110"/>
        <end position="137"/>
    </location>
</feature>
<evidence type="ECO:0000313" key="9">
    <source>
        <dbReference type="EMBL" id="KAF9621679.1"/>
    </source>
</evidence>
<sequence length="460" mass="50522">MGEAVQGTTVRTSDHVNEPASTILDIHTLNNSPTPTQDSAYKNKKPFQLESPKKETIVSVQEECSEGMGKNNAKRKEIPDAWLPITASKNGNAFYSAFHSVNSGIGFQALVLPFAFSIIGWTWGIICMLVAFGWQYYTKWLLIQLHESVPGRRFNRYLQLVKVAFGETPGKLLGLFPVMYLAGGSCVMLIINAGGMTAVLYCTLLWTIPLSKSRPTGISFDTAKSQSGISSPFDTFTAIGIIVFAFRGHNLVLEIQATLPSSEKYPSRAPMWKGVNFAYPIIVMCLFPLALAGYWAYGNKIPATGMLIALHSIHKNDTSRFLLGLTSLLVVIHSLTAFQIYSIPILDNLEFAYTSKKNKPCPMLIHAGFRVFFGCLTCFIAVAIPFIKVLAAIIGSVALLLTFAYPCFIWIAIKKPKRFSAMWCINMVLGSLGVVLSILVFAGCIKSVTHTGIQVGFFKP</sequence>
<proteinExistence type="predicted"/>
<feature type="transmembrane region" description="Helical" evidence="7">
    <location>
        <begin position="367"/>
        <end position="387"/>
    </location>
</feature>
<evidence type="ECO:0000256" key="3">
    <source>
        <dbReference type="ARBA" id="ARBA00022692"/>
    </source>
</evidence>
<evidence type="ECO:0000256" key="6">
    <source>
        <dbReference type="ARBA" id="ARBA00023136"/>
    </source>
</evidence>